<dbReference type="PROSITE" id="PS00107">
    <property type="entry name" value="PROTEIN_KINASE_ATP"/>
    <property type="match status" value="1"/>
</dbReference>
<evidence type="ECO:0000313" key="15">
    <source>
        <dbReference type="Proteomes" id="UP000657918"/>
    </source>
</evidence>
<keyword evidence="8 11" id="KW-0067">ATP-binding</keyword>
<dbReference type="OrthoDB" id="2396at2759"/>
<sequence>MEFFTEYGDANRYKILEVVGKGSYGVVCAAIDTHTGEKVAIKKINDIFEHISDAIRILREVKLLRLLRHPDIVEIKRIMLPPSKREFKDIFVVFELMESDLHQVIKANDDLTREHHQFFLYQMLRALKYMHTANMYHRDLKPKNILANANCKLKVCDFGLARVAFSDTPTTVFWTDYVATRWYRAPELCGSFFSKVTVSGYVCFLEWFNCSGKLYNSASYFLCVSTWVQYTRAIDIWSIGCIFAEVLTGKPLFPGKSVAHQLDLITDLLGTLSLENISRVRNDKARKYLNEMKKKQPMPFAQKFPNADPLALRLLQRLLSFDPKDRPTAEEVCALSYLLAIQMLSWHSILVDALADPYFKGLAKVEREPSCQPISKLEFEFERRRVTKEDVRELLYREILEYHPQLLKDYLNGNESTNFLYPSAIGQFRKQFAYLEENCGRSAPVIPLERKHVSLPRSTVHSNTIPPNMHSNSTSFDNRQVTEDASKNLRVQDQSQGELWDQLCPMRMAEIPKISMIQGCFVEMLLFLPKPALHSASLGLTH</sequence>
<evidence type="ECO:0000256" key="3">
    <source>
        <dbReference type="ARBA" id="ARBA00022527"/>
    </source>
</evidence>
<evidence type="ECO:0000313" key="14">
    <source>
        <dbReference type="EMBL" id="KAF9672615.1"/>
    </source>
</evidence>
<dbReference type="GO" id="GO:0004707">
    <property type="term" value="F:MAP kinase activity"/>
    <property type="evidence" value="ECO:0007669"/>
    <property type="project" value="UniProtKB-EC"/>
</dbReference>
<reference evidence="14 15" key="1">
    <citation type="submission" date="2020-10" db="EMBL/GenBank/DDBJ databases">
        <title>Plant Genome Project.</title>
        <authorList>
            <person name="Zhang R.-G."/>
        </authorList>
    </citation>
    <scope>NUCLEOTIDE SEQUENCE [LARGE SCALE GENOMIC DNA]</scope>
    <source>
        <strain evidence="14">FAFU-HL-1</strain>
        <tissue evidence="14">Leaf</tissue>
    </source>
</reference>
<proteinExistence type="inferred from homology"/>
<dbReference type="InterPro" id="IPR003527">
    <property type="entry name" value="MAP_kinase_CS"/>
</dbReference>
<comment type="caution">
    <text evidence="14">The sequence shown here is derived from an EMBL/GenBank/DDBJ whole genome shotgun (WGS) entry which is preliminary data.</text>
</comment>
<comment type="catalytic activity">
    <reaction evidence="10">
        <text>L-seryl-[protein] + ATP = O-phospho-L-seryl-[protein] + ADP + H(+)</text>
        <dbReference type="Rhea" id="RHEA:17989"/>
        <dbReference type="Rhea" id="RHEA-COMP:9863"/>
        <dbReference type="Rhea" id="RHEA-COMP:11604"/>
        <dbReference type="ChEBI" id="CHEBI:15378"/>
        <dbReference type="ChEBI" id="CHEBI:29999"/>
        <dbReference type="ChEBI" id="CHEBI:30616"/>
        <dbReference type="ChEBI" id="CHEBI:83421"/>
        <dbReference type="ChEBI" id="CHEBI:456216"/>
        <dbReference type="EC" id="2.7.11.24"/>
    </reaction>
</comment>
<dbReference type="EMBL" id="JADGMS010000011">
    <property type="protein sequence ID" value="KAF9672615.1"/>
    <property type="molecule type" value="Genomic_DNA"/>
</dbReference>
<dbReference type="PANTHER" id="PTHR24055">
    <property type="entry name" value="MITOGEN-ACTIVATED PROTEIN KINASE"/>
    <property type="match status" value="1"/>
</dbReference>
<dbReference type="FunFam" id="1.10.510.10:FF:000624">
    <property type="entry name" value="Mitogen-activated protein kinase"/>
    <property type="match status" value="1"/>
</dbReference>
<dbReference type="Gene3D" id="1.10.510.10">
    <property type="entry name" value="Transferase(Phosphotransferase) domain 1"/>
    <property type="match status" value="1"/>
</dbReference>
<evidence type="ECO:0000259" key="13">
    <source>
        <dbReference type="PROSITE" id="PS50011"/>
    </source>
</evidence>
<dbReference type="InterPro" id="IPR050117">
    <property type="entry name" value="MAPK"/>
</dbReference>
<evidence type="ECO:0000256" key="12">
    <source>
        <dbReference type="SAM" id="MobiDB-lite"/>
    </source>
</evidence>
<dbReference type="Gene3D" id="3.30.200.20">
    <property type="entry name" value="Phosphorylase Kinase, domain 1"/>
    <property type="match status" value="1"/>
</dbReference>
<evidence type="ECO:0000256" key="4">
    <source>
        <dbReference type="ARBA" id="ARBA00022553"/>
    </source>
</evidence>
<dbReference type="PROSITE" id="PS50011">
    <property type="entry name" value="PROTEIN_KINASE_DOM"/>
    <property type="match status" value="1"/>
</dbReference>
<dbReference type="GO" id="GO:0005524">
    <property type="term" value="F:ATP binding"/>
    <property type="evidence" value="ECO:0007669"/>
    <property type="project" value="UniProtKB-UniRule"/>
</dbReference>
<dbReference type="InterPro" id="IPR017441">
    <property type="entry name" value="Protein_kinase_ATP_BS"/>
</dbReference>
<dbReference type="Pfam" id="PF00069">
    <property type="entry name" value="Pkinase"/>
    <property type="match status" value="2"/>
</dbReference>
<keyword evidence="6 11" id="KW-0547">Nucleotide-binding</keyword>
<organism evidence="14 15">
    <name type="scientific">Salix dunnii</name>
    <dbReference type="NCBI Taxonomy" id="1413687"/>
    <lineage>
        <taxon>Eukaryota</taxon>
        <taxon>Viridiplantae</taxon>
        <taxon>Streptophyta</taxon>
        <taxon>Embryophyta</taxon>
        <taxon>Tracheophyta</taxon>
        <taxon>Spermatophyta</taxon>
        <taxon>Magnoliopsida</taxon>
        <taxon>eudicotyledons</taxon>
        <taxon>Gunneridae</taxon>
        <taxon>Pentapetalae</taxon>
        <taxon>rosids</taxon>
        <taxon>fabids</taxon>
        <taxon>Malpighiales</taxon>
        <taxon>Salicaceae</taxon>
        <taxon>Saliceae</taxon>
        <taxon>Salix</taxon>
    </lineage>
</organism>
<feature type="domain" description="Protein kinase" evidence="13">
    <location>
        <begin position="13"/>
        <end position="338"/>
    </location>
</feature>
<evidence type="ECO:0000256" key="8">
    <source>
        <dbReference type="ARBA" id="ARBA00022840"/>
    </source>
</evidence>
<evidence type="ECO:0000256" key="7">
    <source>
        <dbReference type="ARBA" id="ARBA00022777"/>
    </source>
</evidence>
<dbReference type="SMART" id="SM00220">
    <property type="entry name" value="S_TKc"/>
    <property type="match status" value="1"/>
</dbReference>
<evidence type="ECO:0000256" key="2">
    <source>
        <dbReference type="ARBA" id="ARBA00012411"/>
    </source>
</evidence>
<feature type="binding site" evidence="11">
    <location>
        <position position="43"/>
    </location>
    <ligand>
        <name>ATP</name>
        <dbReference type="ChEBI" id="CHEBI:30616"/>
    </ligand>
</feature>
<evidence type="ECO:0000256" key="6">
    <source>
        <dbReference type="ARBA" id="ARBA00022741"/>
    </source>
</evidence>
<comment type="similarity">
    <text evidence="1">Belongs to the protein kinase superfamily. CMGC Ser/Thr protein kinase family. MAP kinase subfamily.</text>
</comment>
<protein>
    <recommendedName>
        <fullName evidence="2">mitogen-activated protein kinase</fullName>
        <ecNumber evidence="2">2.7.11.24</ecNumber>
    </recommendedName>
</protein>
<dbReference type="Proteomes" id="UP000657918">
    <property type="component" value="Chromosome 11"/>
</dbReference>
<dbReference type="EC" id="2.7.11.24" evidence="2"/>
<feature type="region of interest" description="Disordered" evidence="12">
    <location>
        <begin position="457"/>
        <end position="477"/>
    </location>
</feature>
<dbReference type="AlphaFoldDB" id="A0A835JKH3"/>
<name>A0A835JKH3_9ROSI</name>
<keyword evidence="4" id="KW-0597">Phosphoprotein</keyword>
<evidence type="ECO:0000256" key="10">
    <source>
        <dbReference type="ARBA" id="ARBA00048312"/>
    </source>
</evidence>
<evidence type="ECO:0000256" key="11">
    <source>
        <dbReference type="PROSITE-ProRule" id="PRU10141"/>
    </source>
</evidence>
<accession>A0A835JKH3</accession>
<dbReference type="PROSITE" id="PS01351">
    <property type="entry name" value="MAPK"/>
    <property type="match status" value="1"/>
</dbReference>
<evidence type="ECO:0000256" key="5">
    <source>
        <dbReference type="ARBA" id="ARBA00022679"/>
    </source>
</evidence>
<gene>
    <name evidence="14" type="ORF">SADUNF_Sadunf11G0061000</name>
</gene>
<keyword evidence="7" id="KW-0418">Kinase</keyword>
<keyword evidence="3" id="KW-0723">Serine/threonine-protein kinase</keyword>
<dbReference type="InterPro" id="IPR011009">
    <property type="entry name" value="Kinase-like_dom_sf"/>
</dbReference>
<keyword evidence="5" id="KW-0808">Transferase</keyword>
<comment type="catalytic activity">
    <reaction evidence="9">
        <text>L-threonyl-[protein] + ATP = O-phospho-L-threonyl-[protein] + ADP + H(+)</text>
        <dbReference type="Rhea" id="RHEA:46608"/>
        <dbReference type="Rhea" id="RHEA-COMP:11060"/>
        <dbReference type="Rhea" id="RHEA-COMP:11605"/>
        <dbReference type="ChEBI" id="CHEBI:15378"/>
        <dbReference type="ChEBI" id="CHEBI:30013"/>
        <dbReference type="ChEBI" id="CHEBI:30616"/>
        <dbReference type="ChEBI" id="CHEBI:61977"/>
        <dbReference type="ChEBI" id="CHEBI:456216"/>
        <dbReference type="EC" id="2.7.11.24"/>
    </reaction>
</comment>
<dbReference type="InterPro" id="IPR000719">
    <property type="entry name" value="Prot_kinase_dom"/>
</dbReference>
<evidence type="ECO:0000256" key="9">
    <source>
        <dbReference type="ARBA" id="ARBA00047592"/>
    </source>
</evidence>
<dbReference type="CDD" id="cd07859">
    <property type="entry name" value="STKc_TDY_MAPK"/>
    <property type="match status" value="1"/>
</dbReference>
<keyword evidence="15" id="KW-1185">Reference proteome</keyword>
<dbReference type="FunFam" id="3.30.200.20:FF:000046">
    <property type="entry name" value="Mitogen-activated protein kinase"/>
    <property type="match status" value="1"/>
</dbReference>
<evidence type="ECO:0000256" key="1">
    <source>
        <dbReference type="ARBA" id="ARBA00008832"/>
    </source>
</evidence>
<dbReference type="SUPFAM" id="SSF56112">
    <property type="entry name" value="Protein kinase-like (PK-like)"/>
    <property type="match status" value="1"/>
</dbReference>